<feature type="transmembrane region" description="Helical" evidence="16">
    <location>
        <begin position="304"/>
        <end position="330"/>
    </location>
</feature>
<dbReference type="CDD" id="cd19064">
    <property type="entry name" value="LGIC_TM_nAChR"/>
    <property type="match status" value="1"/>
</dbReference>
<dbReference type="InterPro" id="IPR036719">
    <property type="entry name" value="Neuro-gated_channel_TM_sf"/>
</dbReference>
<feature type="transmembrane region" description="Helical" evidence="16">
    <location>
        <begin position="274"/>
        <end position="292"/>
    </location>
</feature>
<evidence type="ECO:0000256" key="14">
    <source>
        <dbReference type="ARBA" id="ARBA00034430"/>
    </source>
</evidence>
<evidence type="ECO:0000313" key="20">
    <source>
        <dbReference type="Proteomes" id="UP001162483"/>
    </source>
</evidence>
<dbReference type="InterPro" id="IPR038050">
    <property type="entry name" value="Neuro_actylchol_rec"/>
</dbReference>
<dbReference type="SUPFAM" id="SSF63712">
    <property type="entry name" value="Nicotinic receptor ligand binding domain-like"/>
    <property type="match status" value="1"/>
</dbReference>
<dbReference type="SUPFAM" id="SSF90112">
    <property type="entry name" value="Neurotransmitter-gated ion-channel transmembrane pore"/>
    <property type="match status" value="1"/>
</dbReference>
<dbReference type="Gene3D" id="1.20.58.390">
    <property type="entry name" value="Neurotransmitter-gated ion-channel transmembrane domain"/>
    <property type="match status" value="1"/>
</dbReference>
<keyword evidence="5" id="KW-0770">Synapse</keyword>
<evidence type="ECO:0000256" key="8">
    <source>
        <dbReference type="ARBA" id="ARBA00023157"/>
    </source>
</evidence>
<dbReference type="Pfam" id="PF02931">
    <property type="entry name" value="Neur_chan_LBD"/>
    <property type="match status" value="1"/>
</dbReference>
<evidence type="ECO:0000256" key="13">
    <source>
        <dbReference type="ARBA" id="ARBA00034099"/>
    </source>
</evidence>
<comment type="catalytic activity">
    <reaction evidence="15">
        <text>Na(+)(in) = Na(+)(out)</text>
        <dbReference type="Rhea" id="RHEA:34963"/>
        <dbReference type="ChEBI" id="CHEBI:29101"/>
    </reaction>
</comment>
<dbReference type="InterPro" id="IPR018000">
    <property type="entry name" value="Neurotransmitter_ion_chnl_CS"/>
</dbReference>
<comment type="similarity">
    <text evidence="16">Belongs to the ligand-gated ion channel (TC 1.A.9) family.</text>
</comment>
<comment type="catalytic activity">
    <reaction evidence="14">
        <text>K(+)(in) = K(+)(out)</text>
        <dbReference type="Rhea" id="RHEA:29463"/>
        <dbReference type="ChEBI" id="CHEBI:29103"/>
    </reaction>
</comment>
<sequence length="360" mass="41549">MEEDRRLLLMLLLCWVFLQGALAQANNKEGILRDTLFESYNVLVRPTKTPQEKVTVQVGMSLSQLIGLNEKDEELTTKVYMNMAWNDLRLTWDPSQYGGIKTLRIPSDSVWKPDIVLMNNYDGEFEVGLAVEVLVNWKGNVTWLPPALYHSSCPIEVQYFPFDWQNCSMVFRSQTYEADEVTLVHPRDGQGREITQAVIFPNTFEENGQWEIRYRSSRKNVSPTDPLYEDITFYLVIRRKPLFYIVNIIIPCILITILAIFVFYLPPDAGSEKMTLSIFALLTLTVFLLLLADKVPETSLKVPIIVNYLMFTMILVTFSVILSVVVLNLHHRSPNTHHMPQWVRQVWPISLVSVLTYLTP</sequence>
<keyword evidence="8" id="KW-1015">Disulfide bond</keyword>
<evidence type="ECO:0000256" key="11">
    <source>
        <dbReference type="ARBA" id="ARBA00023286"/>
    </source>
</evidence>
<evidence type="ECO:0000256" key="10">
    <source>
        <dbReference type="ARBA" id="ARBA00023180"/>
    </source>
</evidence>
<keyword evidence="10" id="KW-0325">Glycoprotein</keyword>
<keyword evidence="9" id="KW-0675">Receptor</keyword>
<evidence type="ECO:0000256" key="15">
    <source>
        <dbReference type="ARBA" id="ARBA00036239"/>
    </source>
</evidence>
<gene>
    <name evidence="19" type="ORF">SPARVUS_LOCUS11141813</name>
</gene>
<feature type="chain" id="PRO_5044968068" description="Acetylcholine receptor subunit beta" evidence="16">
    <location>
        <begin position="24"/>
        <end position="360"/>
    </location>
</feature>
<evidence type="ECO:0000256" key="16">
    <source>
        <dbReference type="RuleBase" id="RU000687"/>
    </source>
</evidence>
<evidence type="ECO:0000256" key="1">
    <source>
        <dbReference type="ARBA" id="ARBA00022448"/>
    </source>
</evidence>
<dbReference type="InterPro" id="IPR006201">
    <property type="entry name" value="Neur_channel"/>
</dbReference>
<evidence type="ECO:0000256" key="6">
    <source>
        <dbReference type="ARBA" id="ARBA00023065"/>
    </source>
</evidence>
<dbReference type="InterPro" id="IPR002394">
    <property type="entry name" value="Nicotinic_acetylcholine_rcpt"/>
</dbReference>
<feature type="domain" description="Neurotransmitter-gated ion-channel ligand-binding" evidence="17">
    <location>
        <begin position="32"/>
        <end position="241"/>
    </location>
</feature>
<accession>A0ABN9F5L8</accession>
<feature type="signal peptide" evidence="16">
    <location>
        <begin position="1"/>
        <end position="23"/>
    </location>
</feature>
<dbReference type="NCBIfam" id="TIGR00860">
    <property type="entry name" value="LIC"/>
    <property type="match status" value="1"/>
</dbReference>
<evidence type="ECO:0000256" key="12">
    <source>
        <dbReference type="ARBA" id="ARBA00023303"/>
    </source>
</evidence>
<dbReference type="InterPro" id="IPR006029">
    <property type="entry name" value="Neurotrans-gated_channel_TM"/>
</dbReference>
<dbReference type="PANTHER" id="PTHR18945">
    <property type="entry name" value="NEUROTRANSMITTER GATED ION CHANNEL"/>
    <property type="match status" value="1"/>
</dbReference>
<dbReference type="EMBL" id="CATNWA010016237">
    <property type="protein sequence ID" value="CAI9591082.1"/>
    <property type="molecule type" value="Genomic_DNA"/>
</dbReference>
<dbReference type="PRINTS" id="PR00254">
    <property type="entry name" value="NICOTINICR"/>
</dbReference>
<keyword evidence="20" id="KW-1185">Reference proteome</keyword>
<evidence type="ECO:0000256" key="5">
    <source>
        <dbReference type="ARBA" id="ARBA00023018"/>
    </source>
</evidence>
<keyword evidence="2" id="KW-1003">Cell membrane</keyword>
<name>A0ABN9F5L8_9NEOB</name>
<dbReference type="Pfam" id="PF02932">
    <property type="entry name" value="Neur_chan_memb"/>
    <property type="match status" value="1"/>
</dbReference>
<dbReference type="PROSITE" id="PS00236">
    <property type="entry name" value="NEUROTR_ION_CHANNEL"/>
    <property type="match status" value="1"/>
</dbReference>
<organism evidence="19 20">
    <name type="scientific">Staurois parvus</name>
    <dbReference type="NCBI Taxonomy" id="386267"/>
    <lineage>
        <taxon>Eukaryota</taxon>
        <taxon>Metazoa</taxon>
        <taxon>Chordata</taxon>
        <taxon>Craniata</taxon>
        <taxon>Vertebrata</taxon>
        <taxon>Euteleostomi</taxon>
        <taxon>Amphibia</taxon>
        <taxon>Batrachia</taxon>
        <taxon>Anura</taxon>
        <taxon>Neobatrachia</taxon>
        <taxon>Ranoidea</taxon>
        <taxon>Ranidae</taxon>
        <taxon>Staurois</taxon>
    </lineage>
</organism>
<keyword evidence="7 16" id="KW-0472">Membrane</keyword>
<evidence type="ECO:0000259" key="17">
    <source>
        <dbReference type="Pfam" id="PF02931"/>
    </source>
</evidence>
<evidence type="ECO:0000256" key="2">
    <source>
        <dbReference type="ARBA" id="ARBA00022475"/>
    </source>
</evidence>
<evidence type="ECO:0000259" key="18">
    <source>
        <dbReference type="Pfam" id="PF02932"/>
    </source>
</evidence>
<evidence type="ECO:0000256" key="9">
    <source>
        <dbReference type="ARBA" id="ARBA00023170"/>
    </source>
</evidence>
<dbReference type="Proteomes" id="UP001162483">
    <property type="component" value="Unassembled WGS sequence"/>
</dbReference>
<dbReference type="InterPro" id="IPR036734">
    <property type="entry name" value="Neur_chan_lig-bd_sf"/>
</dbReference>
<evidence type="ECO:0008006" key="21">
    <source>
        <dbReference type="Google" id="ProtNLM"/>
    </source>
</evidence>
<evidence type="ECO:0000256" key="4">
    <source>
        <dbReference type="ARBA" id="ARBA00022989"/>
    </source>
</evidence>
<keyword evidence="4 16" id="KW-1133">Transmembrane helix</keyword>
<feature type="domain" description="Neurotransmitter-gated ion-channel transmembrane" evidence="18">
    <location>
        <begin position="248"/>
        <end position="347"/>
    </location>
</feature>
<comment type="caution">
    <text evidence="19">The sequence shown here is derived from an EMBL/GenBank/DDBJ whole genome shotgun (WGS) entry which is preliminary data.</text>
</comment>
<dbReference type="InterPro" id="IPR006202">
    <property type="entry name" value="Neur_chan_lig-bd"/>
</dbReference>
<evidence type="ECO:0000256" key="3">
    <source>
        <dbReference type="ARBA" id="ARBA00022692"/>
    </source>
</evidence>
<evidence type="ECO:0000256" key="7">
    <source>
        <dbReference type="ARBA" id="ARBA00023136"/>
    </source>
</evidence>
<dbReference type="PRINTS" id="PR00252">
    <property type="entry name" value="NRIONCHANNEL"/>
</dbReference>
<keyword evidence="6 16" id="KW-0406">Ion transport</keyword>
<protein>
    <recommendedName>
        <fullName evidence="21">Acetylcholine receptor subunit beta</fullName>
    </recommendedName>
</protein>
<feature type="transmembrane region" description="Helical" evidence="16">
    <location>
        <begin position="242"/>
        <end position="265"/>
    </location>
</feature>
<dbReference type="Gene3D" id="2.70.170.10">
    <property type="entry name" value="Neurotransmitter-gated ion-channel ligand-binding domain"/>
    <property type="match status" value="1"/>
</dbReference>
<comment type="subcellular location">
    <subcellularLocation>
        <location evidence="13">Synaptic cell membrane</location>
        <topology evidence="13">Multi-pass membrane protein</topology>
    </subcellularLocation>
</comment>
<proteinExistence type="inferred from homology"/>
<keyword evidence="16" id="KW-0732">Signal</keyword>
<keyword evidence="11" id="KW-1071">Ligand-gated ion channel</keyword>
<evidence type="ECO:0000313" key="19">
    <source>
        <dbReference type="EMBL" id="CAI9591082.1"/>
    </source>
</evidence>
<keyword evidence="12 16" id="KW-0407">Ion channel</keyword>
<reference evidence="19" key="1">
    <citation type="submission" date="2023-05" db="EMBL/GenBank/DDBJ databases">
        <authorList>
            <person name="Stuckert A."/>
        </authorList>
    </citation>
    <scope>NUCLEOTIDE SEQUENCE</scope>
</reference>
<comment type="caution">
    <text evidence="16">Lacks conserved residue(s) required for the propagation of feature annotation.</text>
</comment>
<keyword evidence="1 16" id="KW-0813">Transport</keyword>
<keyword evidence="3 16" id="KW-0812">Transmembrane</keyword>